<protein>
    <recommendedName>
        <fullName evidence="2">Papain-like cysteine peptidase</fullName>
    </recommendedName>
</protein>
<accession>A0A6C0E511</accession>
<reference evidence="1" key="1">
    <citation type="journal article" date="2020" name="Nature">
        <title>Giant virus diversity and host interactions through global metagenomics.</title>
        <authorList>
            <person name="Schulz F."/>
            <person name="Roux S."/>
            <person name="Paez-Espino D."/>
            <person name="Jungbluth S."/>
            <person name="Walsh D.A."/>
            <person name="Denef V.J."/>
            <person name="McMahon K.D."/>
            <person name="Konstantinidis K.T."/>
            <person name="Eloe-Fadrosh E.A."/>
            <person name="Kyrpides N.C."/>
            <person name="Woyke T."/>
        </authorList>
    </citation>
    <scope>NUCLEOTIDE SEQUENCE</scope>
    <source>
        <strain evidence="1">GVMAG-M-3300023179-132</strain>
    </source>
</reference>
<evidence type="ECO:0008006" key="2">
    <source>
        <dbReference type="Google" id="ProtNLM"/>
    </source>
</evidence>
<proteinExistence type="predicted"/>
<dbReference type="AlphaFoldDB" id="A0A6C0E511"/>
<dbReference type="EMBL" id="MN739735">
    <property type="protein sequence ID" value="QHT23858.1"/>
    <property type="molecule type" value="Genomic_DNA"/>
</dbReference>
<sequence>MKLISIGSSCDVGFFIKKNFKLEYYPFDWLWSNIDFVINTFERDYFEFTECEKLNPVWTPSQKHTYIFNNNCKGENERICSAVSVHDADFQSRNRYISNIPLINDKYKRRFKRLYDVLKSNEQVILIRQVLPKNQGAVKPVFDTDEKINYLSEILSKKFKKTITICVVDNEGFINENNVMSNIKVFNDFNLLLLFINNQIELEKV</sequence>
<dbReference type="Pfam" id="PF08795">
    <property type="entry name" value="DUF1796"/>
    <property type="match status" value="1"/>
</dbReference>
<evidence type="ECO:0000313" key="1">
    <source>
        <dbReference type="EMBL" id="QHT23858.1"/>
    </source>
</evidence>
<organism evidence="1">
    <name type="scientific">viral metagenome</name>
    <dbReference type="NCBI Taxonomy" id="1070528"/>
    <lineage>
        <taxon>unclassified sequences</taxon>
        <taxon>metagenomes</taxon>
        <taxon>organismal metagenomes</taxon>
    </lineage>
</organism>
<name>A0A6C0E511_9ZZZZ</name>
<dbReference type="InterPro" id="IPR014903">
    <property type="entry name" value="DUF1796"/>
</dbReference>